<evidence type="ECO:0000259" key="2">
    <source>
        <dbReference type="Pfam" id="PF18920"/>
    </source>
</evidence>
<feature type="transmembrane region" description="Helical" evidence="1">
    <location>
        <begin position="150"/>
        <end position="175"/>
    </location>
</feature>
<organism evidence="3 4">
    <name type="scientific">Kordiimonas lipolytica</name>
    <dbReference type="NCBI Taxonomy" id="1662421"/>
    <lineage>
        <taxon>Bacteria</taxon>
        <taxon>Pseudomonadati</taxon>
        <taxon>Pseudomonadota</taxon>
        <taxon>Alphaproteobacteria</taxon>
        <taxon>Kordiimonadales</taxon>
        <taxon>Kordiimonadaceae</taxon>
        <taxon>Kordiimonas</taxon>
    </lineage>
</organism>
<protein>
    <submittedName>
        <fullName evidence="3">DUF5671 domain-containing protein</fullName>
    </submittedName>
</protein>
<evidence type="ECO:0000256" key="1">
    <source>
        <dbReference type="SAM" id="Phobius"/>
    </source>
</evidence>
<proteinExistence type="predicted"/>
<keyword evidence="4" id="KW-1185">Reference proteome</keyword>
<feature type="transmembrane region" description="Helical" evidence="1">
    <location>
        <begin position="181"/>
        <end position="202"/>
    </location>
</feature>
<reference evidence="4" key="1">
    <citation type="journal article" date="2019" name="Int. J. Syst. Evol. Microbiol.">
        <title>The Global Catalogue of Microorganisms (GCM) 10K type strain sequencing project: providing services to taxonomists for standard genome sequencing and annotation.</title>
        <authorList>
            <consortium name="The Broad Institute Genomics Platform"/>
            <consortium name="The Broad Institute Genome Sequencing Center for Infectious Disease"/>
            <person name="Wu L."/>
            <person name="Ma J."/>
        </authorList>
    </citation>
    <scope>NUCLEOTIDE SEQUENCE [LARGE SCALE GENOMIC DNA]</scope>
    <source>
        <strain evidence="4">CGMCC 1.15304</strain>
    </source>
</reference>
<accession>A0ABV8UC97</accession>
<keyword evidence="1" id="KW-0472">Membrane</keyword>
<dbReference type="InterPro" id="IPR043728">
    <property type="entry name" value="DUF5671"/>
</dbReference>
<name>A0ABV8UC97_9PROT</name>
<keyword evidence="1" id="KW-0812">Transmembrane</keyword>
<gene>
    <name evidence="3" type="ORF">ACFO5Q_13340</name>
</gene>
<feature type="transmembrane region" description="Helical" evidence="1">
    <location>
        <begin position="67"/>
        <end position="91"/>
    </location>
</feature>
<dbReference type="Proteomes" id="UP001595776">
    <property type="component" value="Unassembled WGS sequence"/>
</dbReference>
<sequence length="217" mass="23957">MATNQNLLQFVEKALGKGQGREDIATALEAAGWDKGEIKKALAAFAPMDFPVPVPSKHYSLAARDTVFYLFHFCALYLASWGIIFLFFNILDFTIPDASNSMNADYIEGNIRYWVAWSIVFVPAYLIAAWKAEQRTKQDPNCPMSSGRQWLTYLTLFLAGMTALGDLVALIYHFLDGAATMRFLLKVAVVAGVSGGVLLYYFRSIKAVEDAEAGDAA</sequence>
<evidence type="ECO:0000313" key="3">
    <source>
        <dbReference type="EMBL" id="MFC4348831.1"/>
    </source>
</evidence>
<feature type="domain" description="DUF5671" evidence="2">
    <location>
        <begin position="66"/>
        <end position="200"/>
    </location>
</feature>
<keyword evidence="1" id="KW-1133">Transmembrane helix</keyword>
<feature type="transmembrane region" description="Helical" evidence="1">
    <location>
        <begin position="111"/>
        <end position="130"/>
    </location>
</feature>
<dbReference type="RefSeq" id="WP_068143422.1">
    <property type="nucleotide sequence ID" value="NZ_JBHSCR010000014.1"/>
</dbReference>
<dbReference type="Pfam" id="PF18920">
    <property type="entry name" value="DUF5671"/>
    <property type="match status" value="1"/>
</dbReference>
<comment type="caution">
    <text evidence="3">The sequence shown here is derived from an EMBL/GenBank/DDBJ whole genome shotgun (WGS) entry which is preliminary data.</text>
</comment>
<evidence type="ECO:0000313" key="4">
    <source>
        <dbReference type="Proteomes" id="UP001595776"/>
    </source>
</evidence>
<dbReference type="EMBL" id="JBHSCR010000014">
    <property type="protein sequence ID" value="MFC4348831.1"/>
    <property type="molecule type" value="Genomic_DNA"/>
</dbReference>